<feature type="region of interest" description="Disordered" evidence="1">
    <location>
        <begin position="1"/>
        <end position="30"/>
    </location>
</feature>
<feature type="region of interest" description="Disordered" evidence="1">
    <location>
        <begin position="192"/>
        <end position="219"/>
    </location>
</feature>
<sequence>MSSKNSEAEKPSISISSSSTGDTSSQESKEKLVFEEDVLFTPEEKEERKRKRLAMSSCCVKEAWRYYRQVTYTPEADLTVEEGEEEKDQRVVRSMGVLYDPTVDRRKVYLGRKYKHLLDGFHKIQEAPSSPYIRPHPPRLMDVTGRRLTMPGVTRGQMPEVDVEYIHPGSISDKSQISRIYNLYFANAVESEEDSTQTHSEDFVQQGQRDTHRERGDEKHVADEDFDLENYPLDNQGNPIGKTTGFCEWCHHEILPIPTPWTLRNTWDKSKLYCCKKYKDFLDEAEAFEKKMQAEKDAANFLIDIRPHAPLTASGREKKKKEGDGEGKETEEEAQFAEEKERKRMERMMRNKKILAQKHAEEEKAEAVRLSRMKTKGVDTFDLPWDPYESRFNHPRLFNDEIFDDSIYHCYPHPDVVFSQSGVYIGATDTKKEGVPSPSPDGTNKPPKSKEQDGR</sequence>
<feature type="compositionally biased region" description="Low complexity" evidence="1">
    <location>
        <begin position="12"/>
        <end position="26"/>
    </location>
</feature>
<gene>
    <name evidence="3" type="primary">LOC106014185</name>
</gene>
<feature type="region of interest" description="Disordered" evidence="1">
    <location>
        <begin position="428"/>
        <end position="455"/>
    </location>
</feature>
<evidence type="ECO:0000313" key="2">
    <source>
        <dbReference type="Proteomes" id="UP000694888"/>
    </source>
</evidence>
<accession>A0ABM1AFQ7</accession>
<evidence type="ECO:0000256" key="1">
    <source>
        <dbReference type="SAM" id="MobiDB-lite"/>
    </source>
</evidence>
<keyword evidence="2" id="KW-1185">Reference proteome</keyword>
<dbReference type="RefSeq" id="XP_012946762.1">
    <property type="nucleotide sequence ID" value="XM_013091308.1"/>
</dbReference>
<reference evidence="3" key="1">
    <citation type="submission" date="2025-08" db="UniProtKB">
        <authorList>
            <consortium name="RefSeq"/>
        </authorList>
    </citation>
    <scope>IDENTIFICATION</scope>
</reference>
<organism evidence="2 3">
    <name type="scientific">Aplysia californica</name>
    <name type="common">California sea hare</name>
    <dbReference type="NCBI Taxonomy" id="6500"/>
    <lineage>
        <taxon>Eukaryota</taxon>
        <taxon>Metazoa</taxon>
        <taxon>Spiralia</taxon>
        <taxon>Lophotrochozoa</taxon>
        <taxon>Mollusca</taxon>
        <taxon>Gastropoda</taxon>
        <taxon>Heterobranchia</taxon>
        <taxon>Euthyneura</taxon>
        <taxon>Tectipleura</taxon>
        <taxon>Aplysiida</taxon>
        <taxon>Aplysioidea</taxon>
        <taxon>Aplysiidae</taxon>
        <taxon>Aplysia</taxon>
    </lineage>
</organism>
<feature type="region of interest" description="Disordered" evidence="1">
    <location>
        <begin position="312"/>
        <end position="341"/>
    </location>
</feature>
<dbReference type="Proteomes" id="UP000694888">
    <property type="component" value="Unplaced"/>
</dbReference>
<proteinExistence type="predicted"/>
<evidence type="ECO:0000313" key="3">
    <source>
        <dbReference type="RefSeq" id="XP_012946762.1"/>
    </source>
</evidence>
<feature type="compositionally biased region" description="Basic and acidic residues" evidence="1">
    <location>
        <begin position="1"/>
        <end position="10"/>
    </location>
</feature>
<feature type="compositionally biased region" description="Basic and acidic residues" evidence="1">
    <location>
        <begin position="209"/>
        <end position="219"/>
    </location>
</feature>
<protein>
    <submittedName>
        <fullName evidence="3">Uncharacterized protein LOC106014185</fullName>
    </submittedName>
</protein>
<name>A0ABM1AFQ7_APLCA</name>
<dbReference type="GeneID" id="106014185"/>